<sequence>MRSIAVLVYFHLFCCVVLLMIIGGLNYFRDDRVIPFAQVFIVVGLYLLYSISISSLIVTCGRSWKRIILNSLIYVFLSCTFIPFIDFLIHDVLPHVGVVFFDITLPENTAAFRARLVSGYLTANGLALVASLLHFANKLLVDKRRLNGNLKQFRDRAAAMKYTSHFLTTLFMSRFGEMLVNKVPKDMTTKRDIIQFLAYLLEVEQPAKSNTLGEEMDHLGCFVRLLKFYYGEGAIQFAQQCSGDLNREIPVGVLFFPLENCLKHARISVDHPVLYRLEYTDVQLSLSCRNHWLPKAEEIQSGTGFMLLKAKLGQVNYQSSVDIAREGNIFVVNLKLEFLKRNEQIKL</sequence>
<protein>
    <recommendedName>
        <fullName evidence="4">Histidine kinase</fullName>
    </recommendedName>
</protein>
<dbReference type="EMBL" id="LR590484">
    <property type="protein sequence ID" value="VTR27821.1"/>
    <property type="molecule type" value="Genomic_DNA"/>
</dbReference>
<proteinExistence type="predicted"/>
<reference evidence="2 3" key="1">
    <citation type="submission" date="2019-05" db="EMBL/GenBank/DDBJ databases">
        <authorList>
            <consortium name="Pathogen Informatics"/>
        </authorList>
    </citation>
    <scope>NUCLEOTIDE SEQUENCE [LARGE SCALE GENOMIC DNA]</scope>
    <source>
        <strain evidence="2 3">NCTC11429</strain>
    </source>
</reference>
<feature type="transmembrane region" description="Helical" evidence="1">
    <location>
        <begin position="7"/>
        <end position="28"/>
    </location>
</feature>
<evidence type="ECO:0000313" key="2">
    <source>
        <dbReference type="EMBL" id="VTR27821.1"/>
    </source>
</evidence>
<keyword evidence="1" id="KW-0812">Transmembrane</keyword>
<organism evidence="2 3">
    <name type="scientific">Sphingobacterium thalpophilum</name>
    <dbReference type="NCBI Taxonomy" id="259"/>
    <lineage>
        <taxon>Bacteria</taxon>
        <taxon>Pseudomonadati</taxon>
        <taxon>Bacteroidota</taxon>
        <taxon>Sphingobacteriia</taxon>
        <taxon>Sphingobacteriales</taxon>
        <taxon>Sphingobacteriaceae</taxon>
        <taxon>Sphingobacterium</taxon>
    </lineage>
</organism>
<dbReference type="STRING" id="1123265.GCA_000686625_00673"/>
<accession>A0A4U9UF57</accession>
<keyword evidence="1" id="KW-1133">Transmembrane helix</keyword>
<feature type="transmembrane region" description="Helical" evidence="1">
    <location>
        <begin position="67"/>
        <end position="89"/>
    </location>
</feature>
<dbReference type="Proteomes" id="UP000308196">
    <property type="component" value="Chromosome"/>
</dbReference>
<name>A0A4U9UF57_9SPHI</name>
<evidence type="ECO:0008006" key="4">
    <source>
        <dbReference type="Google" id="ProtNLM"/>
    </source>
</evidence>
<feature type="transmembrane region" description="Helical" evidence="1">
    <location>
        <begin position="117"/>
        <end position="136"/>
    </location>
</feature>
<feature type="transmembrane region" description="Helical" evidence="1">
    <location>
        <begin position="34"/>
        <end position="60"/>
    </location>
</feature>
<gene>
    <name evidence="2" type="ORF">NCTC11429_00058</name>
</gene>
<evidence type="ECO:0000313" key="3">
    <source>
        <dbReference type="Proteomes" id="UP000308196"/>
    </source>
</evidence>
<evidence type="ECO:0000256" key="1">
    <source>
        <dbReference type="SAM" id="Phobius"/>
    </source>
</evidence>
<dbReference type="AlphaFoldDB" id="A0A4U9UF57"/>
<keyword evidence="1" id="KW-0472">Membrane</keyword>
<dbReference type="KEGG" id="stha:NCTC11429_00058"/>